<dbReference type="HOGENOM" id="CLU_1441263_0_0_1"/>
<reference evidence="2" key="2">
    <citation type="submission" date="2015-01" db="EMBL/GenBank/DDBJ databases">
        <title>Evolutionary Origins and Diversification of the Mycorrhizal Mutualists.</title>
        <authorList>
            <consortium name="DOE Joint Genome Institute"/>
            <consortium name="Mycorrhizal Genomics Consortium"/>
            <person name="Kohler A."/>
            <person name="Kuo A."/>
            <person name="Nagy L.G."/>
            <person name="Floudas D."/>
            <person name="Copeland A."/>
            <person name="Barry K.W."/>
            <person name="Cichocki N."/>
            <person name="Veneault-Fourrey C."/>
            <person name="LaButti K."/>
            <person name="Lindquist E.A."/>
            <person name="Lipzen A."/>
            <person name="Lundell T."/>
            <person name="Morin E."/>
            <person name="Murat C."/>
            <person name="Riley R."/>
            <person name="Ohm R."/>
            <person name="Sun H."/>
            <person name="Tunlid A."/>
            <person name="Henrissat B."/>
            <person name="Grigoriev I.V."/>
            <person name="Hibbett D.S."/>
            <person name="Martin F."/>
        </authorList>
    </citation>
    <scope>NUCLEOTIDE SEQUENCE [LARGE SCALE GENOMIC DNA]</scope>
    <source>
        <strain evidence="2">LaAM-08-1</strain>
    </source>
</reference>
<dbReference type="OrthoDB" id="10251401at2759"/>
<accession>A0A0C9WGI2</accession>
<name>A0A0C9WGI2_9AGAR</name>
<organism evidence="1 2">
    <name type="scientific">Laccaria amethystina LaAM-08-1</name>
    <dbReference type="NCBI Taxonomy" id="1095629"/>
    <lineage>
        <taxon>Eukaryota</taxon>
        <taxon>Fungi</taxon>
        <taxon>Dikarya</taxon>
        <taxon>Basidiomycota</taxon>
        <taxon>Agaricomycotina</taxon>
        <taxon>Agaricomycetes</taxon>
        <taxon>Agaricomycetidae</taxon>
        <taxon>Agaricales</taxon>
        <taxon>Agaricineae</taxon>
        <taxon>Hydnangiaceae</taxon>
        <taxon>Laccaria</taxon>
    </lineage>
</organism>
<dbReference type="EMBL" id="KN839678">
    <property type="protein sequence ID" value="KIJ89489.1"/>
    <property type="molecule type" value="Genomic_DNA"/>
</dbReference>
<sequence length="188" mass="20773">MGIPSISPQHPLEAVRKLLKKGVAVPYSLPPPTEDTNWKVTIIPVLSPSSPFLSAAYHLRSQISAYGPTNTVSARVQGFQDSAPPWVGLLVLLVRREEPCASDSKYTRRRPLGKGLSFYQLLKDLKLLAHVLSQPTTAKHPFGKSPVFVKAKDADRRSMKAPKLCWSARQRAFWSTTGLCQIASIRSI</sequence>
<keyword evidence="2" id="KW-1185">Reference proteome</keyword>
<evidence type="ECO:0000313" key="2">
    <source>
        <dbReference type="Proteomes" id="UP000054477"/>
    </source>
</evidence>
<proteinExistence type="predicted"/>
<reference evidence="1 2" key="1">
    <citation type="submission" date="2014-04" db="EMBL/GenBank/DDBJ databases">
        <authorList>
            <consortium name="DOE Joint Genome Institute"/>
            <person name="Kuo A."/>
            <person name="Kohler A."/>
            <person name="Nagy L.G."/>
            <person name="Floudas D."/>
            <person name="Copeland A."/>
            <person name="Barry K.W."/>
            <person name="Cichocki N."/>
            <person name="Veneault-Fourrey C."/>
            <person name="LaButti K."/>
            <person name="Lindquist E.A."/>
            <person name="Lipzen A."/>
            <person name="Lundell T."/>
            <person name="Morin E."/>
            <person name="Murat C."/>
            <person name="Sun H."/>
            <person name="Tunlid A."/>
            <person name="Henrissat B."/>
            <person name="Grigoriev I.V."/>
            <person name="Hibbett D.S."/>
            <person name="Martin F."/>
            <person name="Nordberg H.P."/>
            <person name="Cantor M.N."/>
            <person name="Hua S.X."/>
        </authorList>
    </citation>
    <scope>NUCLEOTIDE SEQUENCE [LARGE SCALE GENOMIC DNA]</scope>
    <source>
        <strain evidence="1 2">LaAM-08-1</strain>
    </source>
</reference>
<dbReference type="AlphaFoldDB" id="A0A0C9WGI2"/>
<evidence type="ECO:0000313" key="1">
    <source>
        <dbReference type="EMBL" id="KIJ89489.1"/>
    </source>
</evidence>
<gene>
    <name evidence="1" type="ORF">K443DRAFT_16062</name>
</gene>
<dbReference type="Proteomes" id="UP000054477">
    <property type="component" value="Unassembled WGS sequence"/>
</dbReference>
<protein>
    <submittedName>
        <fullName evidence="1">Uncharacterized protein</fullName>
    </submittedName>
</protein>